<dbReference type="Gene3D" id="3.40.50.1820">
    <property type="entry name" value="alpha/beta hydrolase"/>
    <property type="match status" value="1"/>
</dbReference>
<dbReference type="Proteomes" id="UP000000547">
    <property type="component" value="Chromosome"/>
</dbReference>
<dbReference type="STRING" id="167879.CPS_4105"/>
<evidence type="ECO:0000313" key="2">
    <source>
        <dbReference type="EMBL" id="AAZ25559.1"/>
    </source>
</evidence>
<proteinExistence type="predicted"/>
<reference evidence="2" key="1">
    <citation type="journal article" date="2005" name="Proc. Natl. Acad. Sci. U.S.A.">
        <title>The psychrophilic lifestyle as revealed by the genome sequence of Colwellia psychrerythraea 34H through genomic and proteomic analyses.</title>
        <authorList>
            <person name="Methe B.A."/>
            <person name="Nelson K.E."/>
            <person name="Deming J.W."/>
            <person name="Momen B."/>
            <person name="Melamud E."/>
            <person name="Zhang X."/>
            <person name="Moult J."/>
            <person name="Madupu R."/>
            <person name="Nelson W.C."/>
            <person name="Dodson R.J."/>
            <person name="Brinkac L.M."/>
            <person name="Daugherty S.C."/>
            <person name="Durkin A.S."/>
            <person name="DeBoy R.T."/>
            <person name="Kolonay J.F."/>
            <person name="Sullivan S.A."/>
            <person name="Zhou L."/>
            <person name="Davidsen T.M."/>
            <person name="Wu M."/>
            <person name="Huston A.L."/>
            <person name="Lewis M."/>
            <person name="Weaver B."/>
            <person name="Weidman J.F."/>
            <person name="Khouri H."/>
            <person name="Utterback T.R."/>
            <person name="Feldblyum T.V."/>
            <person name="Fraser C.M."/>
        </authorList>
    </citation>
    <scope>NUCLEOTIDE SEQUENCE [LARGE SCALE GENOMIC DNA]</scope>
    <source>
        <strain evidence="2">34H</strain>
    </source>
</reference>
<dbReference type="InterPro" id="IPR050266">
    <property type="entry name" value="AB_hydrolase_sf"/>
</dbReference>
<dbReference type="KEGG" id="cps:CPS_4105"/>
<dbReference type="InterPro" id="IPR029058">
    <property type="entry name" value="AB_hydrolase_fold"/>
</dbReference>
<dbReference type="AlphaFoldDB" id="Q47WR2"/>
<dbReference type="GO" id="GO:0016020">
    <property type="term" value="C:membrane"/>
    <property type="evidence" value="ECO:0007669"/>
    <property type="project" value="TreeGrafter"/>
</dbReference>
<dbReference type="HOGENOM" id="CLU_020336_22_0_6"/>
<sequence>MYINEVLYLKNKNLLTKLKHPFKFCVHLYHQINSMPKNVINFAHANGFPAGSYQTLFNYLPDDTQVIALDKYGHDPKMPINHNWQAQVEELINHVESQQVDGNKVICLGHSFGGVISFIACCQRSDLFKGLIMLDPPALSGAGALAARLLKKTKWIDKFSPAGRAKNRRSQWPLGSDIGALFSGRKLFRSFDSRCLADYITHGICKRNNQLELSFDAQVEANIFRNIPSNLSSYKNKLTVPATLVYGDTTDVFPHHIFSRFVKLNKHIKLKTVTGGHMFPLESPEQTALLITEIIKDFPDT</sequence>
<name>Q47WR2_COLP3</name>
<dbReference type="SUPFAM" id="SSF53474">
    <property type="entry name" value="alpha/beta-Hydrolases"/>
    <property type="match status" value="1"/>
</dbReference>
<protein>
    <recommendedName>
        <fullName evidence="1">AB hydrolase-1 domain-containing protein</fullName>
    </recommendedName>
</protein>
<dbReference type="PANTHER" id="PTHR43798:SF33">
    <property type="entry name" value="HYDROLASE, PUTATIVE (AFU_ORTHOLOGUE AFUA_2G14860)-RELATED"/>
    <property type="match status" value="1"/>
</dbReference>
<evidence type="ECO:0000259" key="1">
    <source>
        <dbReference type="Pfam" id="PF12697"/>
    </source>
</evidence>
<dbReference type="Pfam" id="PF12697">
    <property type="entry name" value="Abhydrolase_6"/>
    <property type="match status" value="1"/>
</dbReference>
<organism evidence="2 3">
    <name type="scientific">Colwellia psychrerythraea (strain 34H / ATCC BAA-681)</name>
    <name type="common">Vibrio psychroerythus</name>
    <dbReference type="NCBI Taxonomy" id="167879"/>
    <lineage>
        <taxon>Bacteria</taxon>
        <taxon>Pseudomonadati</taxon>
        <taxon>Pseudomonadota</taxon>
        <taxon>Gammaproteobacteria</taxon>
        <taxon>Alteromonadales</taxon>
        <taxon>Colwelliaceae</taxon>
        <taxon>Colwellia</taxon>
    </lineage>
</organism>
<dbReference type="EMBL" id="CP000083">
    <property type="protein sequence ID" value="AAZ25559.1"/>
    <property type="molecule type" value="Genomic_DNA"/>
</dbReference>
<dbReference type="PANTHER" id="PTHR43798">
    <property type="entry name" value="MONOACYLGLYCEROL LIPASE"/>
    <property type="match status" value="1"/>
</dbReference>
<dbReference type="InterPro" id="IPR000073">
    <property type="entry name" value="AB_hydrolase_1"/>
</dbReference>
<gene>
    <name evidence="2" type="ordered locus">CPS_4105</name>
</gene>
<accession>Q47WR2</accession>
<feature type="domain" description="AB hydrolase-1" evidence="1">
    <location>
        <begin position="42"/>
        <end position="288"/>
    </location>
</feature>
<evidence type="ECO:0000313" key="3">
    <source>
        <dbReference type="Proteomes" id="UP000000547"/>
    </source>
</evidence>
<dbReference type="ESTHER" id="colp3-q47wr2">
    <property type="family name" value="6_AlphaBeta_hydrolase"/>
</dbReference>